<proteinExistence type="predicted"/>
<dbReference type="AlphaFoldDB" id="A0A4Y1RZG5"/>
<organism evidence="1">
    <name type="scientific">Prunus dulcis</name>
    <name type="common">Almond</name>
    <name type="synonym">Amygdalus dulcis</name>
    <dbReference type="NCBI Taxonomy" id="3755"/>
    <lineage>
        <taxon>Eukaryota</taxon>
        <taxon>Viridiplantae</taxon>
        <taxon>Streptophyta</taxon>
        <taxon>Embryophyta</taxon>
        <taxon>Tracheophyta</taxon>
        <taxon>Spermatophyta</taxon>
        <taxon>Magnoliopsida</taxon>
        <taxon>eudicotyledons</taxon>
        <taxon>Gunneridae</taxon>
        <taxon>Pentapetalae</taxon>
        <taxon>rosids</taxon>
        <taxon>fabids</taxon>
        <taxon>Rosales</taxon>
        <taxon>Rosaceae</taxon>
        <taxon>Amygdaloideae</taxon>
        <taxon>Amygdaleae</taxon>
        <taxon>Prunus</taxon>
    </lineage>
</organism>
<name>A0A4Y1RZG5_PRUDU</name>
<evidence type="ECO:0000313" key="1">
    <source>
        <dbReference type="EMBL" id="BBH09206.1"/>
    </source>
</evidence>
<dbReference type="InterPro" id="IPR015422">
    <property type="entry name" value="PyrdxlP-dep_Trfase_small"/>
</dbReference>
<gene>
    <name evidence="1" type="ORF">Prudu_021637</name>
</gene>
<sequence length="84" mass="9704">MKLHFVLDIRIYGPAPSEHVFSAALCSFNVENIHPTYLATFLDQQVWKAIEMRFNKIAYTESCDPSMKWLSNQVTIVRNPFIGI</sequence>
<dbReference type="Gene3D" id="3.90.1150.10">
    <property type="entry name" value="Aspartate Aminotransferase, domain 1"/>
    <property type="match status" value="1"/>
</dbReference>
<protein>
    <submittedName>
        <fullName evidence="1">Serine/threonine phosphatase 7</fullName>
    </submittedName>
</protein>
<accession>A0A4Y1RZG5</accession>
<reference evidence="1" key="1">
    <citation type="journal article" date="2019" name="Science">
        <title>Mutation of a bHLH transcription factor allowed almond domestication.</title>
        <authorList>
            <person name="Sanchez-Perez R."/>
            <person name="Pavan S."/>
            <person name="Mazzeo R."/>
            <person name="Moldovan C."/>
            <person name="Aiese Cigliano R."/>
            <person name="Del Cueto J."/>
            <person name="Ricciardi F."/>
            <person name="Lotti C."/>
            <person name="Ricciardi L."/>
            <person name="Dicenta F."/>
            <person name="Lopez-Marques R.L."/>
            <person name="Lindberg Moller B."/>
        </authorList>
    </citation>
    <scope>NUCLEOTIDE SEQUENCE</scope>
</reference>
<dbReference type="EMBL" id="AP019304">
    <property type="protein sequence ID" value="BBH09206.1"/>
    <property type="molecule type" value="Genomic_DNA"/>
</dbReference>